<sequence length="425" mass="49055">MSQLSDSTLKLLAAALIGGSTIYISSFFIPNLIKNIENNKKTGKNKFIENLIYNIYEKLSSNFKKITHSASASSSSSPDTKFPTPVIVPVSNDFNYLNAKPYPYRPFKNGEYKMTLAIRKLDPNDFIFVEDTYKQITDIRAKAIDQFTDECSACHPSAEPALRETYDLVTSFLTTRYPMHFEKISSNDNSDVDIFYNKIRNEKFPFKNDSIKDIKEILKIIARTIEEDILILIKNPDNDQLDEYILRSGISIFPAGFNPMEKFNQPLTNIHIPVPYYLQKLQTSMNKFFQRLQINEFIVRNNWSVQTHTKLRAPTGSHATKQDKVVELNAKDLDFNKVFLRCEKQSFTRLPNSKADLMLIRTYTTPLTQIREEGRGEHLCNAIDGLPADLQIYKRKVFWGEAVKSYLRNETNGATDEIYKYQFTE</sequence>
<evidence type="ECO:0000313" key="2">
    <source>
        <dbReference type="Proteomes" id="UP001165101"/>
    </source>
</evidence>
<gene>
    <name evidence="1" type="ORF">Cboi01_000246500</name>
</gene>
<dbReference type="Proteomes" id="UP001165101">
    <property type="component" value="Unassembled WGS sequence"/>
</dbReference>
<evidence type="ECO:0000313" key="1">
    <source>
        <dbReference type="EMBL" id="GME91839.1"/>
    </source>
</evidence>
<reference evidence="1" key="1">
    <citation type="submission" date="2023-04" db="EMBL/GenBank/DDBJ databases">
        <title>Candida boidinii NBRC 1967.</title>
        <authorList>
            <person name="Ichikawa N."/>
            <person name="Sato H."/>
            <person name="Tonouchi N."/>
        </authorList>
    </citation>
    <scope>NUCLEOTIDE SEQUENCE</scope>
    <source>
        <strain evidence="1">NBRC 1967</strain>
    </source>
</reference>
<organism evidence="1 2">
    <name type="scientific">Candida boidinii</name>
    <name type="common">Yeast</name>
    <dbReference type="NCBI Taxonomy" id="5477"/>
    <lineage>
        <taxon>Eukaryota</taxon>
        <taxon>Fungi</taxon>
        <taxon>Dikarya</taxon>
        <taxon>Ascomycota</taxon>
        <taxon>Saccharomycotina</taxon>
        <taxon>Pichiomycetes</taxon>
        <taxon>Pichiales</taxon>
        <taxon>Pichiaceae</taxon>
        <taxon>Ogataea</taxon>
        <taxon>Ogataea/Candida clade</taxon>
    </lineage>
</organism>
<comment type="caution">
    <text evidence="1">The sequence shown here is derived from an EMBL/GenBank/DDBJ whole genome shotgun (WGS) entry which is preliminary data.</text>
</comment>
<dbReference type="EMBL" id="BSXV01001123">
    <property type="protein sequence ID" value="GME91839.1"/>
    <property type="molecule type" value="Genomic_DNA"/>
</dbReference>
<protein>
    <submittedName>
        <fullName evidence="1">Unnamed protein product</fullName>
    </submittedName>
</protein>
<name>A0ACB5TNT9_CANBO</name>
<accession>A0ACB5TNT9</accession>
<proteinExistence type="predicted"/>
<keyword evidence="2" id="KW-1185">Reference proteome</keyword>